<gene>
    <name evidence="12" type="ORF">GYMLUDRAFT_60675</name>
</gene>
<evidence type="ECO:0000256" key="1">
    <source>
        <dbReference type="ARBA" id="ARBA00001971"/>
    </source>
</evidence>
<name>A0A0D0CJS3_9AGAR</name>
<comment type="similarity">
    <text evidence="3">Belongs to the cytochrome P450 family.</text>
</comment>
<sequence>MIRRSKFDKSVILGVAYGIRAESQDDPHIKAVEKLMAVFDEVTLPTSFLVVVMRFFLIMHLTVRLGMTAERYSYATVYPFLVRWSFVQAKSQSLERYFLSNKQITIYEDQKSYDGTAEDCFYLQCLRNVADPDPRPDYLSKEEEITMKTAGIMFEVQCSTGAFIRKGGADTETITLETFMRLQSCVFRMFSVKRKLSWITSLEQKGCQSMTIENGCRPKVVSLGIRLWQPVTALGAPHRVEDKDLYKGYHIAKHSTVQPNVWAMLHDHKVHVYNDQGNAEEWKLNPDTRDPTAISLGFGRPYAFEQFESIPSSLLKCMPNVLHRVCPGKHMVLFTLWTTLASVLRMYNVTPAIDKDRAKPTEYTNVGVFKYVLLPLGVLADLDYDPCVCFSKLDAIPCLSWHGVVHPVSQPHSIVQ</sequence>
<evidence type="ECO:0000256" key="7">
    <source>
        <dbReference type="ARBA" id="ARBA00022989"/>
    </source>
</evidence>
<dbReference type="PANTHER" id="PTHR46300">
    <property type="entry name" value="P450, PUTATIVE (EUROFUNG)-RELATED-RELATED"/>
    <property type="match status" value="1"/>
</dbReference>
<keyword evidence="11" id="KW-0472">Membrane</keyword>
<keyword evidence="8" id="KW-0560">Oxidoreductase</keyword>
<keyword evidence="4" id="KW-0349">Heme</keyword>
<dbReference type="Gene3D" id="1.10.630.10">
    <property type="entry name" value="Cytochrome P450"/>
    <property type="match status" value="1"/>
</dbReference>
<keyword evidence="9" id="KW-0408">Iron</keyword>
<comment type="subcellular location">
    <subcellularLocation>
        <location evidence="2">Membrane</location>
        <topology evidence="2">Single-pass membrane protein</topology>
    </subcellularLocation>
</comment>
<dbReference type="GO" id="GO:0004497">
    <property type="term" value="F:monooxygenase activity"/>
    <property type="evidence" value="ECO:0007669"/>
    <property type="project" value="UniProtKB-KW"/>
</dbReference>
<dbReference type="InterPro" id="IPR050364">
    <property type="entry name" value="Cytochrome_P450_fung"/>
</dbReference>
<keyword evidence="7" id="KW-1133">Transmembrane helix</keyword>
<evidence type="ECO:0000313" key="13">
    <source>
        <dbReference type="Proteomes" id="UP000053593"/>
    </source>
</evidence>
<keyword evidence="10" id="KW-0503">Monooxygenase</keyword>
<evidence type="ECO:0000256" key="6">
    <source>
        <dbReference type="ARBA" id="ARBA00022723"/>
    </source>
</evidence>
<evidence type="ECO:0000256" key="8">
    <source>
        <dbReference type="ARBA" id="ARBA00023002"/>
    </source>
</evidence>
<evidence type="ECO:0000256" key="10">
    <source>
        <dbReference type="ARBA" id="ARBA00023033"/>
    </source>
</evidence>
<dbReference type="HOGENOM" id="CLU_660663_0_0_1"/>
<evidence type="ECO:0000256" key="3">
    <source>
        <dbReference type="ARBA" id="ARBA00010617"/>
    </source>
</evidence>
<protein>
    <submittedName>
        <fullName evidence="12">Uncharacterized protein</fullName>
    </submittedName>
</protein>
<evidence type="ECO:0000313" key="12">
    <source>
        <dbReference type="EMBL" id="KIK58662.1"/>
    </source>
</evidence>
<dbReference type="Proteomes" id="UP000053593">
    <property type="component" value="Unassembled WGS sequence"/>
</dbReference>
<evidence type="ECO:0000256" key="11">
    <source>
        <dbReference type="ARBA" id="ARBA00023136"/>
    </source>
</evidence>
<keyword evidence="13" id="KW-1185">Reference proteome</keyword>
<dbReference type="EMBL" id="KN834784">
    <property type="protein sequence ID" value="KIK58662.1"/>
    <property type="molecule type" value="Genomic_DNA"/>
</dbReference>
<evidence type="ECO:0000256" key="2">
    <source>
        <dbReference type="ARBA" id="ARBA00004167"/>
    </source>
</evidence>
<reference evidence="12 13" key="1">
    <citation type="submission" date="2014-04" db="EMBL/GenBank/DDBJ databases">
        <title>Evolutionary Origins and Diversification of the Mycorrhizal Mutualists.</title>
        <authorList>
            <consortium name="DOE Joint Genome Institute"/>
            <consortium name="Mycorrhizal Genomics Consortium"/>
            <person name="Kohler A."/>
            <person name="Kuo A."/>
            <person name="Nagy L.G."/>
            <person name="Floudas D."/>
            <person name="Copeland A."/>
            <person name="Barry K.W."/>
            <person name="Cichocki N."/>
            <person name="Veneault-Fourrey C."/>
            <person name="LaButti K."/>
            <person name="Lindquist E.A."/>
            <person name="Lipzen A."/>
            <person name="Lundell T."/>
            <person name="Morin E."/>
            <person name="Murat C."/>
            <person name="Riley R."/>
            <person name="Ohm R."/>
            <person name="Sun H."/>
            <person name="Tunlid A."/>
            <person name="Henrissat B."/>
            <person name="Grigoriev I.V."/>
            <person name="Hibbett D.S."/>
            <person name="Martin F."/>
        </authorList>
    </citation>
    <scope>NUCLEOTIDE SEQUENCE [LARGE SCALE GENOMIC DNA]</scope>
    <source>
        <strain evidence="12 13">FD-317 M1</strain>
    </source>
</reference>
<dbReference type="GO" id="GO:0020037">
    <property type="term" value="F:heme binding"/>
    <property type="evidence" value="ECO:0007669"/>
    <property type="project" value="InterPro"/>
</dbReference>
<accession>A0A0D0CJS3</accession>
<organism evidence="12 13">
    <name type="scientific">Collybiopsis luxurians FD-317 M1</name>
    <dbReference type="NCBI Taxonomy" id="944289"/>
    <lineage>
        <taxon>Eukaryota</taxon>
        <taxon>Fungi</taxon>
        <taxon>Dikarya</taxon>
        <taxon>Basidiomycota</taxon>
        <taxon>Agaricomycotina</taxon>
        <taxon>Agaricomycetes</taxon>
        <taxon>Agaricomycetidae</taxon>
        <taxon>Agaricales</taxon>
        <taxon>Marasmiineae</taxon>
        <taxon>Omphalotaceae</taxon>
        <taxon>Collybiopsis</taxon>
        <taxon>Collybiopsis luxurians</taxon>
    </lineage>
</organism>
<dbReference type="AlphaFoldDB" id="A0A0D0CJS3"/>
<comment type="cofactor">
    <cofactor evidence="1">
        <name>heme</name>
        <dbReference type="ChEBI" id="CHEBI:30413"/>
    </cofactor>
</comment>
<evidence type="ECO:0000256" key="4">
    <source>
        <dbReference type="ARBA" id="ARBA00022617"/>
    </source>
</evidence>
<dbReference type="SUPFAM" id="SSF48264">
    <property type="entry name" value="Cytochrome P450"/>
    <property type="match status" value="1"/>
</dbReference>
<proteinExistence type="inferred from homology"/>
<evidence type="ECO:0000256" key="9">
    <source>
        <dbReference type="ARBA" id="ARBA00023004"/>
    </source>
</evidence>
<dbReference type="InterPro" id="IPR036396">
    <property type="entry name" value="Cyt_P450_sf"/>
</dbReference>
<keyword evidence="5" id="KW-0812">Transmembrane</keyword>
<dbReference type="OrthoDB" id="2789670at2759"/>
<evidence type="ECO:0000256" key="5">
    <source>
        <dbReference type="ARBA" id="ARBA00022692"/>
    </source>
</evidence>
<dbReference type="GO" id="GO:0016705">
    <property type="term" value="F:oxidoreductase activity, acting on paired donors, with incorporation or reduction of molecular oxygen"/>
    <property type="evidence" value="ECO:0007669"/>
    <property type="project" value="InterPro"/>
</dbReference>
<dbReference type="GO" id="GO:0005506">
    <property type="term" value="F:iron ion binding"/>
    <property type="evidence" value="ECO:0007669"/>
    <property type="project" value="InterPro"/>
</dbReference>
<dbReference type="PANTHER" id="PTHR46300:SF2">
    <property type="entry name" value="CYTOCHROME P450 MONOOXYGENASE ALNH-RELATED"/>
    <property type="match status" value="1"/>
</dbReference>
<dbReference type="GO" id="GO:0016020">
    <property type="term" value="C:membrane"/>
    <property type="evidence" value="ECO:0007669"/>
    <property type="project" value="UniProtKB-SubCell"/>
</dbReference>
<keyword evidence="6" id="KW-0479">Metal-binding</keyword>